<dbReference type="EMBL" id="JACHWR010000002">
    <property type="protein sequence ID" value="MBB3042436.1"/>
    <property type="molecule type" value="Genomic_DNA"/>
</dbReference>
<evidence type="ECO:0000313" key="3">
    <source>
        <dbReference type="Proteomes" id="UP000589626"/>
    </source>
</evidence>
<reference evidence="2 3" key="1">
    <citation type="submission" date="2020-08" db="EMBL/GenBank/DDBJ databases">
        <title>Sequencing the genomes of 1000 actinobacteria strains.</title>
        <authorList>
            <person name="Klenk H.-P."/>
        </authorList>
    </citation>
    <scope>NUCLEOTIDE SEQUENCE [LARGE SCALE GENOMIC DNA]</scope>
    <source>
        <strain evidence="2 3">DSM 105498</strain>
    </source>
</reference>
<dbReference type="Proteomes" id="UP000589626">
    <property type="component" value="Unassembled WGS sequence"/>
</dbReference>
<accession>A0A7W4Z218</accession>
<dbReference type="AlphaFoldDB" id="A0A7W4Z218"/>
<gene>
    <name evidence="2" type="ORF">FHU40_002254</name>
</gene>
<feature type="region of interest" description="Disordered" evidence="1">
    <location>
        <begin position="202"/>
        <end position="232"/>
    </location>
</feature>
<evidence type="ECO:0000313" key="2">
    <source>
        <dbReference type="EMBL" id="MBB3042436.1"/>
    </source>
</evidence>
<protein>
    <submittedName>
        <fullName evidence="2">Uncharacterized protein</fullName>
    </submittedName>
</protein>
<feature type="compositionally biased region" description="Polar residues" evidence="1">
    <location>
        <begin position="207"/>
        <end position="220"/>
    </location>
</feature>
<keyword evidence="3" id="KW-1185">Reference proteome</keyword>
<proteinExistence type="predicted"/>
<organism evidence="2 3">
    <name type="scientific">Nocardioides soli</name>
    <dbReference type="NCBI Taxonomy" id="1036020"/>
    <lineage>
        <taxon>Bacteria</taxon>
        <taxon>Bacillati</taxon>
        <taxon>Actinomycetota</taxon>
        <taxon>Actinomycetes</taxon>
        <taxon>Propionibacteriales</taxon>
        <taxon>Nocardioidaceae</taxon>
        <taxon>Nocardioides</taxon>
    </lineage>
</organism>
<dbReference type="RefSeq" id="WP_183592406.1">
    <property type="nucleotide sequence ID" value="NZ_JACHWR010000002.1"/>
</dbReference>
<comment type="caution">
    <text evidence="2">The sequence shown here is derived from an EMBL/GenBank/DDBJ whole genome shotgun (WGS) entry which is preliminary data.</text>
</comment>
<name>A0A7W4Z218_9ACTN</name>
<sequence>MKTHGIPDGMPVLSRGKHRSPRRGACFMEMASVLANEPWSDRPKCTHPLLAQLARLVNDYTTDEHRSELAVLIPDVVGVHGHGVDWEAAVTAAVACEALPHVAEESQRALAAGLIRCDEVAAHDGPTTVDRQAIARALDQVPLAATWARGFIDGAAPLKPKNFQKHSAPAVLLSAVRGTAKAAVGDPDRRLRNLLVTGIAAAHRQPAQPSSNMPESTTLRNAMAKSRPRSVS</sequence>
<evidence type="ECO:0000256" key="1">
    <source>
        <dbReference type="SAM" id="MobiDB-lite"/>
    </source>
</evidence>